<accession>A0A1E8PM70</accession>
<evidence type="ECO:0000256" key="1">
    <source>
        <dbReference type="SAM" id="MobiDB-lite"/>
    </source>
</evidence>
<sequence length="122" mass="13250">MSERMSERISEHASESGREISMQQAQEGMVLAQTLSDASGAVLLAQGAVLTAASLTALRRRNVERCHVVADDDVDPVAQAHAEQERVRRLERLAVLFRATPPDSPGAQLLSLLQRYRQGSGA</sequence>
<dbReference type="AlphaFoldDB" id="A0A1E8PM70"/>
<organism evidence="2 3">
    <name type="scientific">Janthinobacterium lividum</name>
    <dbReference type="NCBI Taxonomy" id="29581"/>
    <lineage>
        <taxon>Bacteria</taxon>
        <taxon>Pseudomonadati</taxon>
        <taxon>Pseudomonadota</taxon>
        <taxon>Betaproteobacteria</taxon>
        <taxon>Burkholderiales</taxon>
        <taxon>Oxalobacteraceae</taxon>
        <taxon>Janthinobacterium</taxon>
    </lineage>
</organism>
<feature type="region of interest" description="Disordered" evidence="1">
    <location>
        <begin position="1"/>
        <end position="21"/>
    </location>
</feature>
<gene>
    <name evidence="2" type="ORF">BA896_016630</name>
</gene>
<protein>
    <submittedName>
        <fullName evidence="2">Uncharacterized protein</fullName>
    </submittedName>
</protein>
<comment type="caution">
    <text evidence="2">The sequence shown here is derived from an EMBL/GenBank/DDBJ whole genome shotgun (WGS) entry which is preliminary data.</text>
</comment>
<name>A0A1E8PM70_9BURK</name>
<proteinExistence type="predicted"/>
<dbReference type="Proteomes" id="UP000092634">
    <property type="component" value="Unassembled WGS sequence"/>
</dbReference>
<dbReference type="EMBL" id="MAQB02000006">
    <property type="protein sequence ID" value="OFJ47381.1"/>
    <property type="molecule type" value="Genomic_DNA"/>
</dbReference>
<evidence type="ECO:0000313" key="3">
    <source>
        <dbReference type="Proteomes" id="UP000092634"/>
    </source>
</evidence>
<evidence type="ECO:0000313" key="2">
    <source>
        <dbReference type="EMBL" id="OFJ47381.1"/>
    </source>
</evidence>
<feature type="compositionally biased region" description="Basic and acidic residues" evidence="1">
    <location>
        <begin position="1"/>
        <end position="18"/>
    </location>
</feature>
<reference evidence="2 3" key="1">
    <citation type="submission" date="2016-10" db="EMBL/GenBank/DDBJ databases">
        <title>Updated version of Genome Assembly of Janthinobacterium lividum ERGS5:01.</title>
        <authorList>
            <person name="Kumar R."/>
            <person name="Acharya V."/>
            <person name="Singh D."/>
        </authorList>
    </citation>
    <scope>NUCLEOTIDE SEQUENCE [LARGE SCALE GENOMIC DNA]</scope>
    <source>
        <strain evidence="2 3">ERGS5:01</strain>
    </source>
</reference>